<gene>
    <name evidence="6" type="ORF">SI7747_07008879</name>
    <name evidence="7" type="ORF">SI8410_07009563</name>
</gene>
<dbReference type="EMBL" id="LR743594">
    <property type="protein sequence ID" value="CAA2622921.1"/>
    <property type="molecule type" value="Genomic_DNA"/>
</dbReference>
<dbReference type="AlphaFoldDB" id="A0A7I8IWX7"/>
<accession>A0A7I8IWX7</accession>
<evidence type="ECO:0000313" key="6">
    <source>
        <dbReference type="EMBL" id="CAA2622921.1"/>
    </source>
</evidence>
<dbReference type="Proteomes" id="UP000663760">
    <property type="component" value="Chromosome 7"/>
</dbReference>
<feature type="compositionally biased region" description="Basic residues" evidence="5">
    <location>
        <begin position="129"/>
        <end position="138"/>
    </location>
</feature>
<dbReference type="InterPro" id="IPR019403">
    <property type="entry name" value="Mediator_Med19_met"/>
</dbReference>
<keyword evidence="8" id="KW-1185">Reference proteome</keyword>
<evidence type="ECO:0000313" key="8">
    <source>
        <dbReference type="Proteomes" id="UP000663760"/>
    </source>
</evidence>
<dbReference type="PANTHER" id="PTHR22536:SF1">
    <property type="entry name" value="MEDIATOR OF RNA POLYMERASE II TRANSCRIPTION SUBUNIT 19"/>
    <property type="match status" value="1"/>
</dbReference>
<dbReference type="GO" id="GO:0045944">
    <property type="term" value="P:positive regulation of transcription by RNA polymerase II"/>
    <property type="evidence" value="ECO:0007669"/>
    <property type="project" value="TreeGrafter"/>
</dbReference>
<reference evidence="6" key="1">
    <citation type="submission" date="2019-12" db="EMBL/GenBank/DDBJ databases">
        <authorList>
            <person name="Scholz U."/>
            <person name="Mascher M."/>
            <person name="Fiebig A."/>
        </authorList>
    </citation>
    <scope>NUCLEOTIDE SEQUENCE</scope>
</reference>
<keyword evidence="3" id="KW-0804">Transcription</keyword>
<dbReference type="GO" id="GO:0016592">
    <property type="term" value="C:mediator complex"/>
    <property type="evidence" value="ECO:0007669"/>
    <property type="project" value="InterPro"/>
</dbReference>
<dbReference type="EMBL" id="LR746270">
    <property type="protein sequence ID" value="CAA7398893.1"/>
    <property type="molecule type" value="Genomic_DNA"/>
</dbReference>
<feature type="compositionally biased region" description="Basic residues" evidence="5">
    <location>
        <begin position="174"/>
        <end position="190"/>
    </location>
</feature>
<evidence type="ECO:0000256" key="2">
    <source>
        <dbReference type="ARBA" id="ARBA00023015"/>
    </source>
</evidence>
<proteinExistence type="predicted"/>
<evidence type="ECO:0000313" key="7">
    <source>
        <dbReference type="EMBL" id="CAA7398893.1"/>
    </source>
</evidence>
<protein>
    <submittedName>
        <fullName evidence="6">Uncharacterized protein</fullName>
    </submittedName>
</protein>
<dbReference type="PANTHER" id="PTHR22536">
    <property type="entry name" value="LUNG CANCER METASTASIS-RELATED LCMR1 PROTEIN"/>
    <property type="match status" value="1"/>
</dbReference>
<feature type="compositionally biased region" description="Basic and acidic residues" evidence="5">
    <location>
        <begin position="191"/>
        <end position="201"/>
    </location>
</feature>
<organism evidence="6">
    <name type="scientific">Spirodela intermedia</name>
    <name type="common">Intermediate duckweed</name>
    <dbReference type="NCBI Taxonomy" id="51605"/>
    <lineage>
        <taxon>Eukaryota</taxon>
        <taxon>Viridiplantae</taxon>
        <taxon>Streptophyta</taxon>
        <taxon>Embryophyta</taxon>
        <taxon>Tracheophyta</taxon>
        <taxon>Spermatophyta</taxon>
        <taxon>Magnoliopsida</taxon>
        <taxon>Liliopsida</taxon>
        <taxon>Araceae</taxon>
        <taxon>Lemnoideae</taxon>
        <taxon>Spirodela</taxon>
    </lineage>
</organism>
<feature type="compositionally biased region" description="Basic residues" evidence="5">
    <location>
        <begin position="146"/>
        <end position="157"/>
    </location>
</feature>
<comment type="subcellular location">
    <subcellularLocation>
        <location evidence="1">Nucleus</location>
    </subcellularLocation>
</comment>
<evidence type="ECO:0000256" key="3">
    <source>
        <dbReference type="ARBA" id="ARBA00023163"/>
    </source>
</evidence>
<keyword evidence="4" id="KW-0539">Nucleus</keyword>
<name>A0A7I8IWX7_SPIIN</name>
<keyword evidence="2" id="KW-0805">Transcription regulation</keyword>
<evidence type="ECO:0000256" key="1">
    <source>
        <dbReference type="ARBA" id="ARBA00004123"/>
    </source>
</evidence>
<dbReference type="OrthoDB" id="1920814at2759"/>
<evidence type="ECO:0000256" key="5">
    <source>
        <dbReference type="SAM" id="MobiDB-lite"/>
    </source>
</evidence>
<feature type="region of interest" description="Disordered" evidence="5">
    <location>
        <begin position="105"/>
        <end position="237"/>
    </location>
</feature>
<sequence length="237" mass="27026">MESETKKFGRGPRELNGAVDLIDHYKLLAQHDFFCRRTLPVPISETHYLHNVAGDTEIRRGPGMELDQLFETDSSALRETAAAAAIRPFDLDTLRRAFPLREAAPIELPPAERGAPTVSGKAKGEPREKGRKHKKHRDKDRSKDKEHKKHKHRHKDRSSKDRDHRDKDREKKRDKTAHHHDSKKEKKRKHDGGDDVSDGREHKRSKSCRRSPCRPGPWSSPGAEAGRGITPPRSPSP</sequence>
<evidence type="ECO:0000256" key="4">
    <source>
        <dbReference type="ARBA" id="ARBA00023242"/>
    </source>
</evidence>
<dbReference type="GO" id="GO:0003712">
    <property type="term" value="F:transcription coregulator activity"/>
    <property type="evidence" value="ECO:0007669"/>
    <property type="project" value="InterPro"/>
</dbReference>
<feature type="compositionally biased region" description="Basic and acidic residues" evidence="5">
    <location>
        <begin position="158"/>
        <end position="173"/>
    </location>
</feature>
<feature type="compositionally biased region" description="Basic residues" evidence="5">
    <location>
        <begin position="202"/>
        <end position="212"/>
    </location>
</feature>